<reference evidence="1" key="1">
    <citation type="submission" date="2021-01" db="EMBL/GenBank/DDBJ databases">
        <authorList>
            <person name="Eckstrom K.M.E."/>
        </authorList>
    </citation>
    <scope>NUCLEOTIDE SEQUENCE</scope>
    <source>
        <strain evidence="1">UVCC 0001</strain>
    </source>
</reference>
<dbReference type="EMBL" id="JASFZW010000008">
    <property type="protein sequence ID" value="KAK2076998.1"/>
    <property type="molecule type" value="Genomic_DNA"/>
</dbReference>
<comment type="caution">
    <text evidence="1">The sequence shown here is derived from an EMBL/GenBank/DDBJ whole genome shotgun (WGS) entry which is preliminary data.</text>
</comment>
<proteinExistence type="predicted"/>
<sequence length="125" mass="13176">MARQTLGLFHSCQVSAEAVSSAAASLAARLRSGRDSARVVHPLRQGRYHLFLARTPHVSALMFALATAQNRRTHAVQGAEKLAFAWVPLLALLQAVAAPAPHYRLACPGALCDGAPGPEGWQGAS</sequence>
<organism evidence="1 2">
    <name type="scientific">Prototheca wickerhamii</name>
    <dbReference type="NCBI Taxonomy" id="3111"/>
    <lineage>
        <taxon>Eukaryota</taxon>
        <taxon>Viridiplantae</taxon>
        <taxon>Chlorophyta</taxon>
        <taxon>core chlorophytes</taxon>
        <taxon>Trebouxiophyceae</taxon>
        <taxon>Chlorellales</taxon>
        <taxon>Chlorellaceae</taxon>
        <taxon>Prototheca</taxon>
    </lineage>
</organism>
<dbReference type="AlphaFoldDB" id="A0AAD9MKU6"/>
<accession>A0AAD9MKU6</accession>
<keyword evidence="2" id="KW-1185">Reference proteome</keyword>
<gene>
    <name evidence="1" type="ORF">QBZ16_005226</name>
</gene>
<evidence type="ECO:0000313" key="2">
    <source>
        <dbReference type="Proteomes" id="UP001255856"/>
    </source>
</evidence>
<evidence type="ECO:0000313" key="1">
    <source>
        <dbReference type="EMBL" id="KAK2076998.1"/>
    </source>
</evidence>
<dbReference type="Proteomes" id="UP001255856">
    <property type="component" value="Unassembled WGS sequence"/>
</dbReference>
<protein>
    <submittedName>
        <fullName evidence="1">Uncharacterized protein</fullName>
    </submittedName>
</protein>
<name>A0AAD9MKU6_PROWI</name>